<evidence type="ECO:0000256" key="1">
    <source>
        <dbReference type="SAM" id="Phobius"/>
    </source>
</evidence>
<organism evidence="2 3">
    <name type="scientific">Paragonimus heterotremus</name>
    <dbReference type="NCBI Taxonomy" id="100268"/>
    <lineage>
        <taxon>Eukaryota</taxon>
        <taxon>Metazoa</taxon>
        <taxon>Spiralia</taxon>
        <taxon>Lophotrochozoa</taxon>
        <taxon>Platyhelminthes</taxon>
        <taxon>Trematoda</taxon>
        <taxon>Digenea</taxon>
        <taxon>Plagiorchiida</taxon>
        <taxon>Troglotremata</taxon>
        <taxon>Troglotrematidae</taxon>
        <taxon>Paragonimus</taxon>
    </lineage>
</organism>
<evidence type="ECO:0000313" key="2">
    <source>
        <dbReference type="EMBL" id="KAF5400137.1"/>
    </source>
</evidence>
<protein>
    <submittedName>
        <fullName evidence="2">Uncharacterized protein</fullName>
    </submittedName>
</protein>
<comment type="caution">
    <text evidence="2">The sequence shown here is derived from an EMBL/GenBank/DDBJ whole genome shotgun (WGS) entry which is preliminary data.</text>
</comment>
<feature type="transmembrane region" description="Helical" evidence="1">
    <location>
        <begin position="7"/>
        <end position="25"/>
    </location>
</feature>
<dbReference type="AlphaFoldDB" id="A0A8J4TE58"/>
<reference evidence="2" key="1">
    <citation type="submission" date="2019-05" db="EMBL/GenBank/DDBJ databases">
        <title>Annotation for the trematode Paragonimus heterotremus.</title>
        <authorList>
            <person name="Choi Y.-J."/>
        </authorList>
    </citation>
    <scope>NUCLEOTIDE SEQUENCE</scope>
    <source>
        <strain evidence="2">LC</strain>
    </source>
</reference>
<sequence length="149" mass="16432">MDFGVVLFTKLLVTCIILIIAIALPDWACGQIFQECFPSGSVKRITAVLVCASLVCLLVTLIIDVIGLISRGSTNNRTCALVRTVFLITGACLLIVGLIIYVIAFDQFWSYILSVCAAVMANVNQLQSVNRRQDGWINIYNRNRILYVG</sequence>
<keyword evidence="1" id="KW-0472">Membrane</keyword>
<dbReference type="EMBL" id="LUCH01003440">
    <property type="protein sequence ID" value="KAF5400137.1"/>
    <property type="molecule type" value="Genomic_DNA"/>
</dbReference>
<dbReference type="OrthoDB" id="6281732at2759"/>
<keyword evidence="1" id="KW-1133">Transmembrane helix</keyword>
<evidence type="ECO:0000313" key="3">
    <source>
        <dbReference type="Proteomes" id="UP000748531"/>
    </source>
</evidence>
<feature type="transmembrane region" description="Helical" evidence="1">
    <location>
        <begin position="81"/>
        <end position="102"/>
    </location>
</feature>
<keyword evidence="1" id="KW-0812">Transmembrane</keyword>
<name>A0A8J4TE58_9TREM</name>
<feature type="transmembrane region" description="Helical" evidence="1">
    <location>
        <begin position="108"/>
        <end position="126"/>
    </location>
</feature>
<accession>A0A8J4TE58</accession>
<feature type="transmembrane region" description="Helical" evidence="1">
    <location>
        <begin position="45"/>
        <end position="69"/>
    </location>
</feature>
<dbReference type="Proteomes" id="UP000748531">
    <property type="component" value="Unassembled WGS sequence"/>
</dbReference>
<keyword evidence="3" id="KW-1185">Reference proteome</keyword>
<gene>
    <name evidence="2" type="ORF">PHET_06494</name>
</gene>
<proteinExistence type="predicted"/>